<sequence>MIEEKVTPQWRIIASEWLVKSGCLYMLAWGDECSLWDDLVDIANLEEFGYSEIPDEAFVMTTWHESQTLEEVFRFTKGFAIHPHVELKRTLILHIAESDMQTAFLQMYNDA</sequence>
<keyword evidence="3" id="KW-1185">Reference proteome</keyword>
<dbReference type="Pfam" id="PF24733">
    <property type="entry name" value="DUF7684"/>
    <property type="match status" value="1"/>
</dbReference>
<dbReference type="KEGG" id="xbc:ELE36_19075"/>
<accession>A0A411HPB3</accession>
<evidence type="ECO:0000313" key="3">
    <source>
        <dbReference type="Proteomes" id="UP000291562"/>
    </source>
</evidence>
<organism evidence="2 3">
    <name type="scientific">Pseudolysobacter antarcticus</name>
    <dbReference type="NCBI Taxonomy" id="2511995"/>
    <lineage>
        <taxon>Bacteria</taxon>
        <taxon>Pseudomonadati</taxon>
        <taxon>Pseudomonadota</taxon>
        <taxon>Gammaproteobacteria</taxon>
        <taxon>Lysobacterales</taxon>
        <taxon>Rhodanobacteraceae</taxon>
        <taxon>Pseudolysobacter</taxon>
    </lineage>
</organism>
<feature type="domain" description="DUF7684" evidence="1">
    <location>
        <begin position="2"/>
        <end position="111"/>
    </location>
</feature>
<dbReference type="OrthoDB" id="7471151at2"/>
<gene>
    <name evidence="2" type="ORF">ELE36_19075</name>
</gene>
<dbReference type="Proteomes" id="UP000291562">
    <property type="component" value="Chromosome"/>
</dbReference>
<name>A0A411HPB3_9GAMM</name>
<evidence type="ECO:0000313" key="2">
    <source>
        <dbReference type="EMBL" id="QBB72302.1"/>
    </source>
</evidence>
<proteinExistence type="predicted"/>
<reference evidence="2 3" key="1">
    <citation type="submission" date="2019-01" db="EMBL/GenBank/DDBJ databases">
        <title>Pseudolysobacter antarctica gen. nov., sp. nov., isolated from Fildes Peninsula, Antarctica.</title>
        <authorList>
            <person name="Wei Z."/>
            <person name="Peng F."/>
        </authorList>
    </citation>
    <scope>NUCLEOTIDE SEQUENCE [LARGE SCALE GENOMIC DNA]</scope>
    <source>
        <strain evidence="2 3">AQ6-296</strain>
    </source>
</reference>
<dbReference type="EMBL" id="CP035704">
    <property type="protein sequence ID" value="QBB72302.1"/>
    <property type="molecule type" value="Genomic_DNA"/>
</dbReference>
<dbReference type="InterPro" id="IPR056101">
    <property type="entry name" value="DUF7684"/>
</dbReference>
<protein>
    <recommendedName>
        <fullName evidence="1">DUF7684 domain-containing protein</fullName>
    </recommendedName>
</protein>
<dbReference type="AlphaFoldDB" id="A0A411HPB3"/>
<evidence type="ECO:0000259" key="1">
    <source>
        <dbReference type="Pfam" id="PF24733"/>
    </source>
</evidence>